<dbReference type="Proteomes" id="UP000198379">
    <property type="component" value="Unassembled WGS sequence"/>
</dbReference>
<reference evidence="1 2" key="1">
    <citation type="submission" date="2017-06" db="EMBL/GenBank/DDBJ databases">
        <authorList>
            <person name="Kim H.J."/>
            <person name="Triplett B.A."/>
        </authorList>
    </citation>
    <scope>NUCLEOTIDE SEQUENCE [LARGE SCALE GENOMIC DNA]</scope>
    <source>
        <strain evidence="1 2">DSM 25597</strain>
    </source>
</reference>
<evidence type="ECO:0008006" key="3">
    <source>
        <dbReference type="Google" id="ProtNLM"/>
    </source>
</evidence>
<sequence length="418" mass="46268">MKIYTSSYRSPMPKLKQDTMSTLIDIVVEDIPDVLSKRDPNHDMISGLLFNGSITPEGLIHNTIFRLASLEDAEKLGITEAYDVQGQSAYYQIQQYYRLNPVGDLFIMATESTSYGELASNANKMQEATGGEIRQMALVFSGNATFFDTKLAIQEAQLQVDNAYQNYMPFEVLVEGKGFPEVYSKGVSALDDLADYNANNVSVVIAMDVEDAMKYPNTAAVGMALGAVSYAKVSENIVWAEQFNLQGKGFLKAGLIGGKEIVTQKDLKVLNQRRYVFARKHVGVPGLYFNDSHTATSGTSDFAYIENNRTANKATRLLHKALLPKLNSSILINANGTVALSVLKGFEVICLKTLQGMMSSREISTFDIFIDPSQDVLTHSELRIKAEITPIGIARKIVIDLGFKNPFRLNKQERLHSN</sequence>
<dbReference type="AlphaFoldDB" id="A0A239BM48"/>
<name>A0A239BM48_9FLAO</name>
<keyword evidence="2" id="KW-1185">Reference proteome</keyword>
<dbReference type="Pfam" id="PF10758">
    <property type="entry name" value="DUF2586"/>
    <property type="match status" value="1"/>
</dbReference>
<accession>A0A239BM48</accession>
<evidence type="ECO:0000313" key="2">
    <source>
        <dbReference type="Proteomes" id="UP000198379"/>
    </source>
</evidence>
<evidence type="ECO:0000313" key="1">
    <source>
        <dbReference type="EMBL" id="SNS08471.1"/>
    </source>
</evidence>
<gene>
    <name evidence="1" type="ORF">SAMN06265376_106255</name>
</gene>
<protein>
    <recommendedName>
        <fullName evidence="3">DUF2586 family protein</fullName>
    </recommendedName>
</protein>
<dbReference type="InterPro" id="IPR019694">
    <property type="entry name" value="Phage_HP1_Orf23"/>
</dbReference>
<organism evidence="1 2">
    <name type="scientific">Dokdonia pacifica</name>
    <dbReference type="NCBI Taxonomy" id="1627892"/>
    <lineage>
        <taxon>Bacteria</taxon>
        <taxon>Pseudomonadati</taxon>
        <taxon>Bacteroidota</taxon>
        <taxon>Flavobacteriia</taxon>
        <taxon>Flavobacteriales</taxon>
        <taxon>Flavobacteriaceae</taxon>
        <taxon>Dokdonia</taxon>
    </lineage>
</organism>
<proteinExistence type="predicted"/>
<dbReference type="EMBL" id="FZNY01000006">
    <property type="protein sequence ID" value="SNS08471.1"/>
    <property type="molecule type" value="Genomic_DNA"/>
</dbReference>